<dbReference type="InterPro" id="IPR001406">
    <property type="entry name" value="PsdUridine_synth_TruA"/>
</dbReference>
<evidence type="ECO:0000256" key="5">
    <source>
        <dbReference type="PIRSR" id="PIRSR001430-1"/>
    </source>
</evidence>
<comment type="function">
    <text evidence="4">Formation of pseudouridine at positions 38, 39 and 40 in the anticodon stem and loop of transfer RNAs.</text>
</comment>
<dbReference type="Gene3D" id="3.30.70.660">
    <property type="entry name" value="Pseudouridine synthase I, catalytic domain, C-terminal subdomain"/>
    <property type="match status" value="1"/>
</dbReference>
<keyword evidence="10" id="KW-1185">Reference proteome</keyword>
<evidence type="ECO:0000313" key="9">
    <source>
        <dbReference type="EMBL" id="SDU09142.1"/>
    </source>
</evidence>
<name>A0A1H2FPB2_9PROT</name>
<dbReference type="CDD" id="cd02570">
    <property type="entry name" value="PseudoU_synth_EcTruA"/>
    <property type="match status" value="1"/>
</dbReference>
<organism evidence="9 10">
    <name type="scientific">Nitrosomonas ureae</name>
    <dbReference type="NCBI Taxonomy" id="44577"/>
    <lineage>
        <taxon>Bacteria</taxon>
        <taxon>Pseudomonadati</taxon>
        <taxon>Pseudomonadota</taxon>
        <taxon>Betaproteobacteria</taxon>
        <taxon>Nitrosomonadales</taxon>
        <taxon>Nitrosomonadaceae</taxon>
        <taxon>Nitrosomonas</taxon>
    </lineage>
</organism>
<evidence type="ECO:0000256" key="1">
    <source>
        <dbReference type="ARBA" id="ARBA00009375"/>
    </source>
</evidence>
<evidence type="ECO:0000256" key="7">
    <source>
        <dbReference type="RuleBase" id="RU003792"/>
    </source>
</evidence>
<keyword evidence="2 4" id="KW-0819">tRNA processing</keyword>
<comment type="subunit">
    <text evidence="4">Homodimer.</text>
</comment>
<evidence type="ECO:0000256" key="6">
    <source>
        <dbReference type="PIRSR" id="PIRSR001430-2"/>
    </source>
</evidence>
<feature type="binding site" evidence="4 6">
    <location>
        <position position="110"/>
    </location>
    <ligand>
        <name>substrate</name>
    </ligand>
</feature>
<dbReference type="HAMAP" id="MF_00171">
    <property type="entry name" value="TruA"/>
    <property type="match status" value="1"/>
</dbReference>
<dbReference type="AlphaFoldDB" id="A0A1H2FPB2"/>
<accession>A0A1H2FPB2</accession>
<dbReference type="Proteomes" id="UP000182882">
    <property type="component" value="Unassembled WGS sequence"/>
</dbReference>
<dbReference type="InterPro" id="IPR020097">
    <property type="entry name" value="PsdUridine_synth_TruA_a/b_dom"/>
</dbReference>
<dbReference type="InterPro" id="IPR020103">
    <property type="entry name" value="PsdUridine_synth_cat_dom_sf"/>
</dbReference>
<dbReference type="Gene3D" id="3.30.70.580">
    <property type="entry name" value="Pseudouridine synthase I, catalytic domain, N-terminal subdomain"/>
    <property type="match status" value="1"/>
</dbReference>
<reference evidence="10" key="1">
    <citation type="submission" date="2016-10" db="EMBL/GenBank/DDBJ databases">
        <authorList>
            <person name="Varghese N."/>
            <person name="Submissions S."/>
        </authorList>
    </citation>
    <scope>NUCLEOTIDE SEQUENCE [LARGE SCALE GENOMIC DNA]</scope>
    <source>
        <strain evidence="10">Nm10</strain>
    </source>
</reference>
<comment type="catalytic activity">
    <reaction evidence="4 7">
        <text>uridine(38/39/40) in tRNA = pseudouridine(38/39/40) in tRNA</text>
        <dbReference type="Rhea" id="RHEA:22376"/>
        <dbReference type="Rhea" id="RHEA-COMP:10085"/>
        <dbReference type="Rhea" id="RHEA-COMP:10087"/>
        <dbReference type="ChEBI" id="CHEBI:65314"/>
        <dbReference type="ChEBI" id="CHEBI:65315"/>
        <dbReference type="EC" id="5.4.99.12"/>
    </reaction>
</comment>
<protein>
    <recommendedName>
        <fullName evidence="4">tRNA pseudouridine synthase A</fullName>
        <ecNumber evidence="4">5.4.99.12</ecNumber>
    </recommendedName>
    <alternativeName>
        <fullName evidence="4">tRNA pseudouridine(38-40) synthase</fullName>
    </alternativeName>
    <alternativeName>
        <fullName evidence="4">tRNA pseudouridylate synthase I</fullName>
    </alternativeName>
    <alternativeName>
        <fullName evidence="4">tRNA-uridine isomerase I</fullName>
    </alternativeName>
</protein>
<dbReference type="EMBL" id="FNLN01000023">
    <property type="protein sequence ID" value="SDU09142.1"/>
    <property type="molecule type" value="Genomic_DNA"/>
</dbReference>
<keyword evidence="3 4" id="KW-0413">Isomerase</keyword>
<dbReference type="RefSeq" id="WP_062557748.1">
    <property type="nucleotide sequence ID" value="NZ_CP013341.1"/>
</dbReference>
<dbReference type="EC" id="5.4.99.12" evidence="4"/>
<comment type="caution">
    <text evidence="4">Lacks conserved residue(s) required for the propagation of feature annotation.</text>
</comment>
<gene>
    <name evidence="4" type="primary">truA</name>
    <name evidence="9" type="ORF">SAMN05216406_12323</name>
</gene>
<feature type="domain" description="Pseudouridine synthase I TruA alpha/beta" evidence="8">
    <location>
        <begin position="143"/>
        <end position="245"/>
    </location>
</feature>
<evidence type="ECO:0000313" key="10">
    <source>
        <dbReference type="Proteomes" id="UP000182882"/>
    </source>
</evidence>
<dbReference type="PANTHER" id="PTHR11142:SF0">
    <property type="entry name" value="TRNA PSEUDOURIDINE SYNTHASE-LIKE 1"/>
    <property type="match status" value="1"/>
</dbReference>
<dbReference type="PIRSF" id="PIRSF001430">
    <property type="entry name" value="tRNA_psdUrid_synth"/>
    <property type="match status" value="1"/>
</dbReference>
<dbReference type="InterPro" id="IPR020094">
    <property type="entry name" value="TruA/RsuA/RluB/E/F_N"/>
</dbReference>
<evidence type="ECO:0000259" key="8">
    <source>
        <dbReference type="Pfam" id="PF01416"/>
    </source>
</evidence>
<dbReference type="InterPro" id="IPR020095">
    <property type="entry name" value="PsdUridine_synth_TruA_C"/>
</dbReference>
<evidence type="ECO:0000256" key="3">
    <source>
        <dbReference type="ARBA" id="ARBA00023235"/>
    </source>
</evidence>
<evidence type="ECO:0000256" key="4">
    <source>
        <dbReference type="HAMAP-Rule" id="MF_00171"/>
    </source>
</evidence>
<feature type="active site" description="Nucleophile" evidence="4 5">
    <location>
        <position position="52"/>
    </location>
</feature>
<dbReference type="GO" id="GO:0160147">
    <property type="term" value="F:tRNA pseudouridine(38-40) synthase activity"/>
    <property type="evidence" value="ECO:0007669"/>
    <property type="project" value="UniProtKB-EC"/>
</dbReference>
<comment type="similarity">
    <text evidence="1 4 7">Belongs to the tRNA pseudouridine synthase TruA family.</text>
</comment>
<proteinExistence type="inferred from homology"/>
<sequence length="266" mass="30319">MARIILVLEYNGSRYCGWQSQPENCSIQDTLETALSKIAHEEIRIITAGRTDAGVHALYQVVHFDTFVQRPINAWVRGVNAFLPDDIAVLWASEVSDRFHARYSALERRYLYFLLNQSVRPGVNHKKVGWFHQPLQLDIMQCAANILIGEHDFSSFRAAACQAKSPIRTITQLKIVRHGNLLIFDLRANAFLQHMVRNIIGCLVYIGKGKYPSEWMLELLEGRNRAYAAPTFSAAGLYLAGVKYDSSWCMPELSRIPIIPNMFLYN</sequence>
<dbReference type="SUPFAM" id="SSF55120">
    <property type="entry name" value="Pseudouridine synthase"/>
    <property type="match status" value="1"/>
</dbReference>
<dbReference type="GO" id="GO:0031119">
    <property type="term" value="P:tRNA pseudouridine synthesis"/>
    <property type="evidence" value="ECO:0007669"/>
    <property type="project" value="UniProtKB-UniRule"/>
</dbReference>
<dbReference type="FunFam" id="3.30.70.580:FF:000001">
    <property type="entry name" value="tRNA pseudouridine synthase A"/>
    <property type="match status" value="1"/>
</dbReference>
<dbReference type="Pfam" id="PF01416">
    <property type="entry name" value="PseudoU_synth_1"/>
    <property type="match status" value="2"/>
</dbReference>
<dbReference type="GO" id="GO:0003723">
    <property type="term" value="F:RNA binding"/>
    <property type="evidence" value="ECO:0007669"/>
    <property type="project" value="InterPro"/>
</dbReference>
<dbReference type="NCBIfam" id="TIGR00071">
    <property type="entry name" value="hisT_truA"/>
    <property type="match status" value="1"/>
</dbReference>
<evidence type="ECO:0000256" key="2">
    <source>
        <dbReference type="ARBA" id="ARBA00022694"/>
    </source>
</evidence>
<dbReference type="PANTHER" id="PTHR11142">
    <property type="entry name" value="PSEUDOURIDYLATE SYNTHASE"/>
    <property type="match status" value="1"/>
</dbReference>
<feature type="domain" description="Pseudouridine synthase I TruA alpha/beta" evidence="8">
    <location>
        <begin position="9"/>
        <end position="104"/>
    </location>
</feature>
<dbReference type="KEGG" id="nur:ATY38_01570"/>